<dbReference type="InterPro" id="IPR015892">
    <property type="entry name" value="Carbonic_anhydrase_CS"/>
</dbReference>
<organism evidence="12 13">
    <name type="scientific">Spizellomyces punctatus (strain DAOM BR117)</name>
    <dbReference type="NCBI Taxonomy" id="645134"/>
    <lineage>
        <taxon>Eukaryota</taxon>
        <taxon>Fungi</taxon>
        <taxon>Fungi incertae sedis</taxon>
        <taxon>Chytridiomycota</taxon>
        <taxon>Chytridiomycota incertae sedis</taxon>
        <taxon>Chytridiomycetes</taxon>
        <taxon>Spizellomycetales</taxon>
        <taxon>Spizellomycetaceae</taxon>
        <taxon>Spizellomyces</taxon>
    </lineage>
</organism>
<keyword evidence="13" id="KW-1185">Reference proteome</keyword>
<reference evidence="12 13" key="1">
    <citation type="submission" date="2009-08" db="EMBL/GenBank/DDBJ databases">
        <title>The Genome Sequence of Spizellomyces punctatus strain DAOM BR117.</title>
        <authorList>
            <consortium name="The Broad Institute Genome Sequencing Platform"/>
            <person name="Russ C."/>
            <person name="Cuomo C."/>
            <person name="Shea T."/>
            <person name="Young S.K."/>
            <person name="Zeng Q."/>
            <person name="Koehrsen M."/>
            <person name="Haas B."/>
            <person name="Borodovsky M."/>
            <person name="Guigo R."/>
            <person name="Alvarado L."/>
            <person name="Berlin A."/>
            <person name="Bochicchio J."/>
            <person name="Borenstein D."/>
            <person name="Chapman S."/>
            <person name="Chen Z."/>
            <person name="Engels R."/>
            <person name="Freedman E."/>
            <person name="Gellesch M."/>
            <person name="Goldberg J."/>
            <person name="Griggs A."/>
            <person name="Gujja S."/>
            <person name="Heiman D."/>
            <person name="Hepburn T."/>
            <person name="Howarth C."/>
            <person name="Jen D."/>
            <person name="Larson L."/>
            <person name="Lewis B."/>
            <person name="Mehta T."/>
            <person name="Park D."/>
            <person name="Pearson M."/>
            <person name="Roberts A."/>
            <person name="Saif S."/>
            <person name="Shenoy N."/>
            <person name="Sisk P."/>
            <person name="Stolte C."/>
            <person name="Sykes S."/>
            <person name="Thomson T."/>
            <person name="Walk T."/>
            <person name="White J."/>
            <person name="Yandava C."/>
            <person name="Burger G."/>
            <person name="Gray M.W."/>
            <person name="Holland P.W.H."/>
            <person name="King N."/>
            <person name="Lang F.B.F."/>
            <person name="Roger A.J."/>
            <person name="Ruiz-Trillo I."/>
            <person name="Lander E."/>
            <person name="Nusbaum C."/>
        </authorList>
    </citation>
    <scope>NUCLEOTIDE SEQUENCE [LARGE SCALE GENOMIC DNA]</scope>
    <source>
        <strain evidence="12 13">DAOM BR117</strain>
    </source>
</reference>
<evidence type="ECO:0000313" key="12">
    <source>
        <dbReference type="EMBL" id="KNC99047.1"/>
    </source>
</evidence>
<dbReference type="PANTHER" id="PTHR11002">
    <property type="entry name" value="CARBONIC ANHYDRASE"/>
    <property type="match status" value="1"/>
</dbReference>
<dbReference type="RefSeq" id="XP_016607087.1">
    <property type="nucleotide sequence ID" value="XM_016754202.1"/>
</dbReference>
<dbReference type="CDD" id="cd00883">
    <property type="entry name" value="beta_CA_cladeA"/>
    <property type="match status" value="1"/>
</dbReference>
<feature type="binding site" evidence="9">
    <location>
        <position position="74"/>
    </location>
    <ligand>
        <name>Zn(2+)</name>
        <dbReference type="ChEBI" id="CHEBI:29105"/>
    </ligand>
</feature>
<dbReference type="InterPro" id="IPR036874">
    <property type="entry name" value="Carbonic_anhydrase_sf"/>
</dbReference>
<dbReference type="OrthoDB" id="10248475at2759"/>
<dbReference type="SMART" id="SM00947">
    <property type="entry name" value="Pro_CA"/>
    <property type="match status" value="1"/>
</dbReference>
<dbReference type="AlphaFoldDB" id="A0A0L0HD36"/>
<dbReference type="Gene3D" id="3.40.1050.10">
    <property type="entry name" value="Carbonic anhydrase"/>
    <property type="match status" value="1"/>
</dbReference>
<feature type="binding site" evidence="9">
    <location>
        <position position="72"/>
    </location>
    <ligand>
        <name>Zn(2+)</name>
        <dbReference type="ChEBI" id="CHEBI:29105"/>
    </ligand>
</feature>
<sequence length="254" mass="28416">MLSGIFHPKNGKPNEERPVADQVTQPVTSSPKLLGHLLDANKAWAKQKQAENPGLFETLAQGQAPEIMYIGCSDSRVPPTEIVGLGPGDMFVHRNIANTFTTSDLNLLSVLQYAVEALKVKHIVVCGHYNCGGVHAALSDQQLGLLDNWLQPIKDFYMEHRRRVEAVKDPKEKVDLMCELNVLRTVRGVCHTNIVRNAWKKGQDLTVHAWVYRLSDGQIRDLKMDVSSSEQVDPTFEQVLSSRIKPAYVDEHKA</sequence>
<comment type="similarity">
    <text evidence="1 10">Belongs to the beta-class carbonic anhydrase family.</text>
</comment>
<feature type="region of interest" description="Disordered" evidence="11">
    <location>
        <begin position="1"/>
        <end position="26"/>
    </location>
</feature>
<keyword evidence="4 9" id="KW-0479">Metal-binding</keyword>
<evidence type="ECO:0000256" key="1">
    <source>
        <dbReference type="ARBA" id="ARBA00006217"/>
    </source>
</evidence>
<evidence type="ECO:0000256" key="10">
    <source>
        <dbReference type="RuleBase" id="RU003956"/>
    </source>
</evidence>
<protein>
    <recommendedName>
        <fullName evidence="3 10">Carbonic anhydrase</fullName>
        <ecNumber evidence="2 10">4.2.1.1</ecNumber>
    </recommendedName>
    <alternativeName>
        <fullName evidence="7 10">Carbonate dehydratase</fullName>
    </alternativeName>
</protein>
<dbReference type="VEuPathDB" id="FungiDB:SPPG_05997"/>
<dbReference type="GO" id="GO:0008270">
    <property type="term" value="F:zinc ion binding"/>
    <property type="evidence" value="ECO:0007669"/>
    <property type="project" value="UniProtKB-UniRule"/>
</dbReference>
<dbReference type="SUPFAM" id="SSF53056">
    <property type="entry name" value="beta-carbonic anhydrase, cab"/>
    <property type="match status" value="1"/>
</dbReference>
<dbReference type="GO" id="GO:0004089">
    <property type="term" value="F:carbonate dehydratase activity"/>
    <property type="evidence" value="ECO:0007669"/>
    <property type="project" value="UniProtKB-UniRule"/>
</dbReference>
<keyword evidence="5 9" id="KW-0862">Zinc</keyword>
<dbReference type="FunCoup" id="A0A0L0HD36">
    <property type="interactions" value="238"/>
</dbReference>
<dbReference type="PROSITE" id="PS00704">
    <property type="entry name" value="PROK_CO2_ANHYDRASE_1"/>
    <property type="match status" value="1"/>
</dbReference>
<evidence type="ECO:0000256" key="7">
    <source>
        <dbReference type="ARBA" id="ARBA00031969"/>
    </source>
</evidence>
<dbReference type="STRING" id="645134.A0A0L0HD36"/>
<dbReference type="GeneID" id="27689334"/>
<feature type="binding site" evidence="9">
    <location>
        <position position="128"/>
    </location>
    <ligand>
        <name>Zn(2+)</name>
        <dbReference type="ChEBI" id="CHEBI:29105"/>
    </ligand>
</feature>
<evidence type="ECO:0000256" key="5">
    <source>
        <dbReference type="ARBA" id="ARBA00022833"/>
    </source>
</evidence>
<gene>
    <name evidence="12" type="ORF">SPPG_05997</name>
</gene>
<dbReference type="EMBL" id="KQ257459">
    <property type="protein sequence ID" value="KNC99047.1"/>
    <property type="molecule type" value="Genomic_DNA"/>
</dbReference>
<dbReference type="FunFam" id="3.40.1050.10:FF:000001">
    <property type="entry name" value="Carbonic anhydrase"/>
    <property type="match status" value="1"/>
</dbReference>
<dbReference type="PROSITE" id="PS00705">
    <property type="entry name" value="PROK_CO2_ANHYDRASE_2"/>
    <property type="match status" value="1"/>
</dbReference>
<dbReference type="PANTHER" id="PTHR11002:SF76">
    <property type="entry name" value="CARBONIC ANHYDRASE"/>
    <property type="match status" value="1"/>
</dbReference>
<dbReference type="EC" id="4.2.1.1" evidence="2 10"/>
<dbReference type="GO" id="GO:0015976">
    <property type="term" value="P:carbon utilization"/>
    <property type="evidence" value="ECO:0007669"/>
    <property type="project" value="InterPro"/>
</dbReference>
<evidence type="ECO:0000256" key="6">
    <source>
        <dbReference type="ARBA" id="ARBA00023239"/>
    </source>
</evidence>
<dbReference type="InParanoid" id="A0A0L0HD36"/>
<evidence type="ECO:0000256" key="11">
    <source>
        <dbReference type="SAM" id="MobiDB-lite"/>
    </source>
</evidence>
<evidence type="ECO:0000313" key="13">
    <source>
        <dbReference type="Proteomes" id="UP000053201"/>
    </source>
</evidence>
<dbReference type="eggNOG" id="KOG1578">
    <property type="taxonomic scope" value="Eukaryota"/>
</dbReference>
<evidence type="ECO:0000256" key="9">
    <source>
        <dbReference type="PIRSR" id="PIRSR601765-1"/>
    </source>
</evidence>
<name>A0A0L0HD36_SPIPD</name>
<dbReference type="Pfam" id="PF00484">
    <property type="entry name" value="Pro_CA"/>
    <property type="match status" value="1"/>
</dbReference>
<evidence type="ECO:0000256" key="8">
    <source>
        <dbReference type="ARBA" id="ARBA00048348"/>
    </source>
</evidence>
<comment type="cofactor">
    <cofactor evidence="9">
        <name>Zn(2+)</name>
        <dbReference type="ChEBI" id="CHEBI:29105"/>
    </cofactor>
    <text evidence="9">Binds 1 zinc ion per subunit.</text>
</comment>
<evidence type="ECO:0000256" key="3">
    <source>
        <dbReference type="ARBA" id="ARBA00014628"/>
    </source>
</evidence>
<dbReference type="InterPro" id="IPR001765">
    <property type="entry name" value="Carbonic_anhydrase"/>
</dbReference>
<keyword evidence="6 10" id="KW-0456">Lyase</keyword>
<feature type="binding site" evidence="9">
    <location>
        <position position="131"/>
    </location>
    <ligand>
        <name>Zn(2+)</name>
        <dbReference type="ChEBI" id="CHEBI:29105"/>
    </ligand>
</feature>
<dbReference type="Proteomes" id="UP000053201">
    <property type="component" value="Unassembled WGS sequence"/>
</dbReference>
<proteinExistence type="inferred from homology"/>
<dbReference type="OMA" id="WHYIIET"/>
<evidence type="ECO:0000256" key="2">
    <source>
        <dbReference type="ARBA" id="ARBA00012925"/>
    </source>
</evidence>
<accession>A0A0L0HD36</accession>
<comment type="function">
    <text evidence="10">Reversible hydration of carbon dioxide.</text>
</comment>
<evidence type="ECO:0000256" key="4">
    <source>
        <dbReference type="ARBA" id="ARBA00022723"/>
    </source>
</evidence>
<comment type="catalytic activity">
    <reaction evidence="8 10">
        <text>hydrogencarbonate + H(+) = CO2 + H2O</text>
        <dbReference type="Rhea" id="RHEA:10748"/>
        <dbReference type="ChEBI" id="CHEBI:15377"/>
        <dbReference type="ChEBI" id="CHEBI:15378"/>
        <dbReference type="ChEBI" id="CHEBI:16526"/>
        <dbReference type="ChEBI" id="CHEBI:17544"/>
        <dbReference type="EC" id="4.2.1.1"/>
    </reaction>
</comment>